<dbReference type="InterPro" id="IPR013907">
    <property type="entry name" value="Sds3"/>
</dbReference>
<feature type="region of interest" description="Disordered" evidence="6">
    <location>
        <begin position="205"/>
        <end position="277"/>
    </location>
</feature>
<keyword evidence="3" id="KW-0805">Transcription regulation</keyword>
<dbReference type="AlphaFoldDB" id="T5AHN5"/>
<dbReference type="PANTHER" id="PTHR21964">
    <property type="entry name" value="BREAST CANCER METASTASIS-SUPPRESSOR 1"/>
    <property type="match status" value="1"/>
</dbReference>
<sequence>MAPSDAAAHSDMGARADRPSPLPTAQSKRDRKRQVVMERLAVLTERFQHDKDSTYRDQLQRIQFELNKLQMVDPYAANAVEVIGQVQREYKQAMGTPGRAENARSLVDMAGLQFPQFLSDMQDLLESRDYTLSQSKDEYERKVQLYNSTHTFKVVTAKREQEALNTTMLDRLINQMNTKKTRLSKEKEAFEISDTNALLLNSAQFSLTNPGSPGGHAGKRSTRNRKDADESHAYGGDKKRKRNGGDEEGSPAPTRRTLEANVTTPYWQSEKARTEARKEGAVYNIASLFTEKELAMHYNASALAAHNYILRHRVNGSTSSPEASDSGFGDNDVGEGEAPPTAPAMERQVSHATRSTRGAANQSLVDDKGLAVEGLGSPELAANLEILHTPECHPRMPQALPAQYIKTPLKGSEPSAPGMLSDTQVTADLQIIAGLKQYDSTRKPGSNLDNPKGIRKTLEMQHSTRKPGSNLDNPKGIRKTLEAASAPYQTSRYLTLNNPPREIPPDLLRDNPIIGPLVSNVRDSPCRGSQSVNGQPTAAPMSRQSSAGDVAMSRQGTTGSGRGKTRRG</sequence>
<name>T5AHN5_OPHSC</name>
<keyword evidence="2" id="KW-0678">Repressor</keyword>
<dbReference type="GO" id="GO:0005654">
    <property type="term" value="C:nucleoplasm"/>
    <property type="evidence" value="ECO:0007669"/>
    <property type="project" value="UniProtKB-ARBA"/>
</dbReference>
<feature type="region of interest" description="Disordered" evidence="6">
    <location>
        <begin position="316"/>
        <end position="365"/>
    </location>
</feature>
<dbReference type="Proteomes" id="UP000019374">
    <property type="component" value="Unassembled WGS sequence"/>
</dbReference>
<evidence type="ECO:0000256" key="5">
    <source>
        <dbReference type="ARBA" id="ARBA00023242"/>
    </source>
</evidence>
<dbReference type="SMART" id="SM01401">
    <property type="entry name" value="Sds3"/>
    <property type="match status" value="1"/>
</dbReference>
<dbReference type="eggNOG" id="ENOG502S0G7">
    <property type="taxonomic scope" value="Eukaryota"/>
</dbReference>
<keyword evidence="5" id="KW-0539">Nucleus</keyword>
<evidence type="ECO:0000256" key="2">
    <source>
        <dbReference type="ARBA" id="ARBA00022491"/>
    </source>
</evidence>
<proteinExistence type="predicted"/>
<dbReference type="OrthoDB" id="70376at2759"/>
<evidence type="ECO:0000313" key="8">
    <source>
        <dbReference type="Proteomes" id="UP000019374"/>
    </source>
</evidence>
<feature type="compositionally biased region" description="Basic and acidic residues" evidence="6">
    <location>
        <begin position="224"/>
        <end position="237"/>
    </location>
</feature>
<feature type="compositionally biased region" description="Polar residues" evidence="6">
    <location>
        <begin position="350"/>
        <end position="364"/>
    </location>
</feature>
<feature type="region of interest" description="Disordered" evidence="6">
    <location>
        <begin position="1"/>
        <end position="33"/>
    </location>
</feature>
<feature type="region of interest" description="Disordered" evidence="6">
    <location>
        <begin position="490"/>
        <end position="568"/>
    </location>
</feature>
<protein>
    <submittedName>
        <fullName evidence="7">Sds3-like protein</fullName>
    </submittedName>
</protein>
<evidence type="ECO:0000256" key="1">
    <source>
        <dbReference type="ARBA" id="ARBA00004123"/>
    </source>
</evidence>
<dbReference type="EMBL" id="KE652393">
    <property type="protein sequence ID" value="EQL01921.1"/>
    <property type="molecule type" value="Genomic_DNA"/>
</dbReference>
<keyword evidence="4" id="KW-0804">Transcription</keyword>
<accession>T5AHN5</accession>
<dbReference type="GO" id="GO:0010468">
    <property type="term" value="P:regulation of gene expression"/>
    <property type="evidence" value="ECO:0007669"/>
    <property type="project" value="UniProtKB-ARBA"/>
</dbReference>
<evidence type="ECO:0000256" key="6">
    <source>
        <dbReference type="SAM" id="MobiDB-lite"/>
    </source>
</evidence>
<dbReference type="Pfam" id="PF08598">
    <property type="entry name" value="Sds3"/>
    <property type="match status" value="1"/>
</dbReference>
<reference evidence="7 8" key="1">
    <citation type="journal article" date="2013" name="Chin. Sci. Bull.">
        <title>Genome survey uncovers the secrets of sex and lifestyle in caterpillar fungus.</title>
        <authorList>
            <person name="Hu X."/>
            <person name="Zhang Y."/>
            <person name="Xiao G."/>
            <person name="Zheng P."/>
            <person name="Xia Y."/>
            <person name="Zhang X."/>
            <person name="St Leger R.J."/>
            <person name="Liu X."/>
            <person name="Wang C."/>
        </authorList>
    </citation>
    <scope>NUCLEOTIDE SEQUENCE [LARGE SCALE GENOMIC DNA]</scope>
    <source>
        <strain evidence="8">Co18 / CGMCC 3.14243</strain>
        <tissue evidence="7">Fruit-body</tissue>
    </source>
</reference>
<comment type="subcellular location">
    <subcellularLocation>
        <location evidence="1">Nucleus</location>
    </subcellularLocation>
</comment>
<gene>
    <name evidence="7" type="ORF">OCS_02370</name>
</gene>
<dbReference type="HOGENOM" id="CLU_031130_1_0_1"/>
<evidence type="ECO:0000256" key="4">
    <source>
        <dbReference type="ARBA" id="ARBA00023163"/>
    </source>
</evidence>
<organism evidence="7 8">
    <name type="scientific">Ophiocordyceps sinensis (strain Co18 / CGMCC 3.14243)</name>
    <name type="common">Yarsagumba caterpillar fungus</name>
    <name type="synonym">Hirsutella sinensis</name>
    <dbReference type="NCBI Taxonomy" id="911162"/>
    <lineage>
        <taxon>Eukaryota</taxon>
        <taxon>Fungi</taxon>
        <taxon>Dikarya</taxon>
        <taxon>Ascomycota</taxon>
        <taxon>Pezizomycotina</taxon>
        <taxon>Sordariomycetes</taxon>
        <taxon>Hypocreomycetidae</taxon>
        <taxon>Hypocreales</taxon>
        <taxon>Ophiocordycipitaceae</taxon>
        <taxon>Ophiocordyceps</taxon>
    </lineage>
</organism>
<feature type="compositionally biased region" description="Polar residues" evidence="6">
    <location>
        <begin position="527"/>
        <end position="547"/>
    </location>
</feature>
<evidence type="ECO:0000313" key="7">
    <source>
        <dbReference type="EMBL" id="EQL01921.1"/>
    </source>
</evidence>
<evidence type="ECO:0000256" key="3">
    <source>
        <dbReference type="ARBA" id="ARBA00023015"/>
    </source>
</evidence>